<sequence length="70" mass="8131">MNRKLTDKEAAFLLELRDLMAKHNAIVFAEDGRVCFDVEYSDVDDPMEPVMLPEGLTVYYEIDEFIEQNS</sequence>
<proteinExistence type="predicted"/>
<dbReference type="AlphaFoldDB" id="A0A174P311"/>
<protein>
    <submittedName>
        <fullName evidence="1">Uncharacterized protein</fullName>
    </submittedName>
</protein>
<organism evidence="1 2">
    <name type="scientific">Bacteroides uniformis</name>
    <dbReference type="NCBI Taxonomy" id="820"/>
    <lineage>
        <taxon>Bacteria</taxon>
        <taxon>Pseudomonadati</taxon>
        <taxon>Bacteroidota</taxon>
        <taxon>Bacteroidia</taxon>
        <taxon>Bacteroidales</taxon>
        <taxon>Bacteroidaceae</taxon>
        <taxon>Bacteroides</taxon>
    </lineage>
</organism>
<dbReference type="RefSeq" id="WP_057089676.1">
    <property type="nucleotide sequence ID" value="NZ_CYZF01000015.1"/>
</dbReference>
<name>A0A174P311_BACUN</name>
<dbReference type="Proteomes" id="UP000095419">
    <property type="component" value="Unassembled WGS sequence"/>
</dbReference>
<gene>
    <name evidence="1" type="ORF">ERS417307_03897</name>
</gene>
<evidence type="ECO:0000313" key="2">
    <source>
        <dbReference type="Proteomes" id="UP000095419"/>
    </source>
</evidence>
<dbReference type="EMBL" id="CYZF01000015">
    <property type="protein sequence ID" value="CUP54186.1"/>
    <property type="molecule type" value="Genomic_DNA"/>
</dbReference>
<accession>A0A174P311</accession>
<reference evidence="1 2" key="1">
    <citation type="submission" date="2015-09" db="EMBL/GenBank/DDBJ databases">
        <authorList>
            <consortium name="Pathogen Informatics"/>
        </authorList>
    </citation>
    <scope>NUCLEOTIDE SEQUENCE [LARGE SCALE GENOMIC DNA]</scope>
    <source>
        <strain evidence="1 2">2789STDY5608791</strain>
    </source>
</reference>
<evidence type="ECO:0000313" key="1">
    <source>
        <dbReference type="EMBL" id="CUP54186.1"/>
    </source>
</evidence>